<gene>
    <name evidence="2" type="ORF">FYJ85_06900</name>
</gene>
<feature type="domain" description="N-acetyltransferase" evidence="1">
    <location>
        <begin position="6"/>
        <end position="169"/>
    </location>
</feature>
<dbReference type="AlphaFoldDB" id="A0A844G1H3"/>
<proteinExistence type="predicted"/>
<name>A0A844G1H3_9BACT</name>
<protein>
    <submittedName>
        <fullName evidence="2">GNAT family N-acetyltransferase</fullName>
    </submittedName>
</protein>
<dbReference type="InterPro" id="IPR000182">
    <property type="entry name" value="GNAT_dom"/>
</dbReference>
<dbReference type="SUPFAM" id="SSF55729">
    <property type="entry name" value="Acyl-CoA N-acyltransferases (Nat)"/>
    <property type="match status" value="1"/>
</dbReference>
<accession>A0A844G1H3</accession>
<evidence type="ECO:0000259" key="1">
    <source>
        <dbReference type="PROSITE" id="PS51186"/>
    </source>
</evidence>
<reference evidence="2 3" key="1">
    <citation type="submission" date="2019-08" db="EMBL/GenBank/DDBJ databases">
        <title>In-depth cultivation of the pig gut microbiome towards novel bacterial diversity and tailored functional studies.</title>
        <authorList>
            <person name="Wylensek D."/>
            <person name="Hitch T.C.A."/>
            <person name="Clavel T."/>
        </authorList>
    </citation>
    <scope>NUCLEOTIDE SEQUENCE [LARGE SCALE GENOMIC DNA]</scope>
    <source>
        <strain evidence="2 3">BBE-744-WT-12</strain>
    </source>
</reference>
<dbReference type="InterPro" id="IPR016181">
    <property type="entry name" value="Acyl_CoA_acyltransferase"/>
</dbReference>
<comment type="caution">
    <text evidence="2">The sequence shown here is derived from an EMBL/GenBank/DDBJ whole genome shotgun (WGS) entry which is preliminary data.</text>
</comment>
<dbReference type="EMBL" id="VUNS01000005">
    <property type="protein sequence ID" value="MST96772.1"/>
    <property type="molecule type" value="Genomic_DNA"/>
</dbReference>
<evidence type="ECO:0000313" key="2">
    <source>
        <dbReference type="EMBL" id="MST96772.1"/>
    </source>
</evidence>
<keyword evidence="3" id="KW-1185">Reference proteome</keyword>
<organism evidence="2 3">
    <name type="scientific">Victivallis lenta</name>
    <dbReference type="NCBI Taxonomy" id="2606640"/>
    <lineage>
        <taxon>Bacteria</taxon>
        <taxon>Pseudomonadati</taxon>
        <taxon>Lentisphaerota</taxon>
        <taxon>Lentisphaeria</taxon>
        <taxon>Victivallales</taxon>
        <taxon>Victivallaceae</taxon>
        <taxon>Victivallis</taxon>
    </lineage>
</organism>
<dbReference type="GO" id="GO:0016747">
    <property type="term" value="F:acyltransferase activity, transferring groups other than amino-acyl groups"/>
    <property type="evidence" value="ECO:0007669"/>
    <property type="project" value="InterPro"/>
</dbReference>
<keyword evidence="2" id="KW-0808">Transferase</keyword>
<dbReference type="Gene3D" id="3.40.630.30">
    <property type="match status" value="1"/>
</dbReference>
<sequence length="184" mass="21088">MKMAEVEIRPPRDEAEMRQLWHLNHAVFSEELHQHEVHDDGLLIDKFHAKNLYFAGWDNGEAVGMICAHWKEPFSAVERFGDVMRRAMVPGVTAELRLFAVRPEYRKTPLAPRLGATIFKKLDEMGFRLLIISGISEQKEFYEHIGFRAVGDPVQDGEALFYPMVADLPPILRRCALAVARCTK</sequence>
<dbReference type="Pfam" id="PF13673">
    <property type="entry name" value="Acetyltransf_10"/>
    <property type="match status" value="1"/>
</dbReference>
<evidence type="ECO:0000313" key="3">
    <source>
        <dbReference type="Proteomes" id="UP000435649"/>
    </source>
</evidence>
<dbReference type="Proteomes" id="UP000435649">
    <property type="component" value="Unassembled WGS sequence"/>
</dbReference>
<dbReference type="PROSITE" id="PS51186">
    <property type="entry name" value="GNAT"/>
    <property type="match status" value="1"/>
</dbReference>